<evidence type="ECO:0000256" key="1">
    <source>
        <dbReference type="ARBA" id="ARBA00007613"/>
    </source>
</evidence>
<organism evidence="3 4">
    <name type="scientific">Pandoraea terrae</name>
    <dbReference type="NCBI Taxonomy" id="1537710"/>
    <lineage>
        <taxon>Bacteria</taxon>
        <taxon>Pseudomonadati</taxon>
        <taxon>Pseudomonadota</taxon>
        <taxon>Betaproteobacteria</taxon>
        <taxon>Burkholderiales</taxon>
        <taxon>Burkholderiaceae</taxon>
        <taxon>Pandoraea</taxon>
    </lineage>
</organism>
<keyword evidence="2" id="KW-0449">Lipoprotein</keyword>
<dbReference type="Pfam" id="PF02321">
    <property type="entry name" value="OEP"/>
    <property type="match status" value="2"/>
</dbReference>
<dbReference type="InterPro" id="IPR010131">
    <property type="entry name" value="MdtP/NodT-like"/>
</dbReference>
<keyword evidence="2" id="KW-0472">Membrane</keyword>
<evidence type="ECO:0000313" key="4">
    <source>
        <dbReference type="Proteomes" id="UP000414233"/>
    </source>
</evidence>
<name>A0A5E4V5R5_9BURK</name>
<protein>
    <submittedName>
        <fullName evidence="3">Multidrug/solvent efflux pump outer membrane protein MepC</fullName>
    </submittedName>
</protein>
<dbReference type="GO" id="GO:0015562">
    <property type="term" value="F:efflux transmembrane transporter activity"/>
    <property type="evidence" value="ECO:0007669"/>
    <property type="project" value="InterPro"/>
</dbReference>
<keyword evidence="2" id="KW-0564">Palmitate</keyword>
<accession>A0A5E4V5R5</accession>
<dbReference type="Proteomes" id="UP000414233">
    <property type="component" value="Unassembled WGS sequence"/>
</dbReference>
<dbReference type="SUPFAM" id="SSF56954">
    <property type="entry name" value="Outer membrane efflux proteins (OEP)"/>
    <property type="match status" value="1"/>
</dbReference>
<gene>
    <name evidence="3" type="primary">mepC_1</name>
    <name evidence="3" type="ORF">PTE30175_02350</name>
</gene>
<dbReference type="RefSeq" id="WP_191628998.1">
    <property type="nucleotide sequence ID" value="NZ_CABPRZ010000008.1"/>
</dbReference>
<comment type="subcellular location">
    <subcellularLocation>
        <location evidence="2">Cell membrane</location>
        <topology evidence="2">Lipid-anchor</topology>
    </subcellularLocation>
</comment>
<dbReference type="PANTHER" id="PTHR30203:SF33">
    <property type="entry name" value="BLR4455 PROTEIN"/>
    <property type="match status" value="1"/>
</dbReference>
<dbReference type="AlphaFoldDB" id="A0A5E4V5R5"/>
<evidence type="ECO:0000313" key="3">
    <source>
        <dbReference type="EMBL" id="VVE06729.1"/>
    </source>
</evidence>
<keyword evidence="4" id="KW-1185">Reference proteome</keyword>
<evidence type="ECO:0000256" key="2">
    <source>
        <dbReference type="RuleBase" id="RU362097"/>
    </source>
</evidence>
<keyword evidence="2" id="KW-0812">Transmembrane</keyword>
<dbReference type="GO" id="GO:0005886">
    <property type="term" value="C:plasma membrane"/>
    <property type="evidence" value="ECO:0007669"/>
    <property type="project" value="UniProtKB-SubCell"/>
</dbReference>
<reference evidence="3 4" key="1">
    <citation type="submission" date="2019-08" db="EMBL/GenBank/DDBJ databases">
        <authorList>
            <person name="Peeters C."/>
        </authorList>
    </citation>
    <scope>NUCLEOTIDE SEQUENCE [LARGE SCALE GENOMIC DNA]</scope>
    <source>
        <strain evidence="3 4">LMG 30175</strain>
    </source>
</reference>
<sequence>MSRQSPLPDSAAMPATRCARPAPWRPPRWVAGVALLLPALAACSLTPPLHRPDADVPSQWSRAVNTSANAAATVDRTWWESFGDPTLTTLVDRSLGHSFTLDAAIARLAQARASAVQAGSPQFPALGIVGAASRTAQSGDTGNRHSQSVFLSASYELDLWRRNGATANAASTLADAVAFDRDVAALSLAASVADTYFAVQALRARLRLAHEIVDNAEQIEDLVQAQYEAGVATQLQLEQQRNALATFRAAVPSLQLQLNQNLHALAVLSGADPVRMDVPDASLRHIRVPEPVVDMPATVLERRPDIRAAESRLVSANFSVGAARAAFFPSIVLTAEGGVSSNSLAHFLANPLATVAAALTAPLLDGGLRRGQLAQQQAVVDERTANYRQAVLSALQDTEDALSAVHLEQMVETEQTTARGAARAAATLAQAQYRAGTIDFMSVLDSERTAYQAEDALLQTRLLRLQAAVGLFRALGGGFDAAPGTASLAEAALAPHAITPGVLR</sequence>
<dbReference type="PANTHER" id="PTHR30203">
    <property type="entry name" value="OUTER MEMBRANE CATION EFFLUX PROTEIN"/>
    <property type="match status" value="1"/>
</dbReference>
<comment type="similarity">
    <text evidence="1 2">Belongs to the outer membrane factor (OMF) (TC 1.B.17) family.</text>
</comment>
<keyword evidence="2" id="KW-1134">Transmembrane beta strand</keyword>
<dbReference type="NCBIfam" id="TIGR01845">
    <property type="entry name" value="outer_NodT"/>
    <property type="match status" value="1"/>
</dbReference>
<proteinExistence type="inferred from homology"/>
<dbReference type="Gene3D" id="2.20.200.10">
    <property type="entry name" value="Outer membrane efflux proteins (OEP)"/>
    <property type="match status" value="1"/>
</dbReference>
<dbReference type="EMBL" id="CABPRZ010000008">
    <property type="protein sequence ID" value="VVE06729.1"/>
    <property type="molecule type" value="Genomic_DNA"/>
</dbReference>
<dbReference type="InterPro" id="IPR003423">
    <property type="entry name" value="OMP_efflux"/>
</dbReference>
<dbReference type="Gene3D" id="1.20.1600.10">
    <property type="entry name" value="Outer membrane efflux proteins (OEP)"/>
    <property type="match status" value="1"/>
</dbReference>